<dbReference type="OrthoDB" id="447290at2759"/>
<evidence type="ECO:0000256" key="3">
    <source>
        <dbReference type="ARBA" id="ARBA00023235"/>
    </source>
</evidence>
<keyword evidence="3" id="KW-0413">Isomerase</keyword>
<keyword evidence="7" id="KW-1185">Reference proteome</keyword>
<dbReference type="InterPro" id="IPR001656">
    <property type="entry name" value="PsdUridine_synth_TruD"/>
</dbReference>
<dbReference type="Gene3D" id="3.30.2350.20">
    <property type="entry name" value="TruD, catalytic domain"/>
    <property type="match status" value="2"/>
</dbReference>
<dbReference type="InterPro" id="IPR020119">
    <property type="entry name" value="PsdUridine_synth_TruD_CS"/>
</dbReference>
<dbReference type="GO" id="GO:0001522">
    <property type="term" value="P:pseudouridine synthesis"/>
    <property type="evidence" value="ECO:0007669"/>
    <property type="project" value="InterPro"/>
</dbReference>
<feature type="domain" description="TRUD" evidence="5">
    <location>
        <begin position="352"/>
        <end position="590"/>
    </location>
</feature>
<dbReference type="InterPro" id="IPR011760">
    <property type="entry name" value="PsdUridine_synth_TruD_insert"/>
</dbReference>
<dbReference type="AlphaFoldDB" id="A0A8H7PE39"/>
<dbReference type="CDD" id="cd02576">
    <property type="entry name" value="PseudoU_synth_ScPUS7"/>
    <property type="match status" value="1"/>
</dbReference>
<accession>A0A8H7PE39</accession>
<protein>
    <recommendedName>
        <fullName evidence="5">TRUD domain-containing protein</fullName>
    </recommendedName>
</protein>
<dbReference type="SUPFAM" id="SSF55120">
    <property type="entry name" value="Pseudouridine synthase"/>
    <property type="match status" value="1"/>
</dbReference>
<feature type="region of interest" description="Disordered" evidence="4">
    <location>
        <begin position="116"/>
        <end position="140"/>
    </location>
</feature>
<dbReference type="PANTHER" id="PTHR13326">
    <property type="entry name" value="TRNA PSEUDOURIDINE SYNTHASE D"/>
    <property type="match status" value="1"/>
</dbReference>
<dbReference type="GO" id="GO:0005634">
    <property type="term" value="C:nucleus"/>
    <property type="evidence" value="ECO:0007669"/>
    <property type="project" value="TreeGrafter"/>
</dbReference>
<organism evidence="6 7">
    <name type="scientific">Mortierella isabellina</name>
    <name type="common">Filamentous fungus</name>
    <name type="synonym">Umbelopsis isabellina</name>
    <dbReference type="NCBI Taxonomy" id="91625"/>
    <lineage>
        <taxon>Eukaryota</taxon>
        <taxon>Fungi</taxon>
        <taxon>Fungi incertae sedis</taxon>
        <taxon>Mucoromycota</taxon>
        <taxon>Mucoromycotina</taxon>
        <taxon>Umbelopsidomycetes</taxon>
        <taxon>Umbelopsidales</taxon>
        <taxon>Umbelopsidaceae</taxon>
        <taxon>Umbelopsis</taxon>
    </lineage>
</organism>
<gene>
    <name evidence="6" type="ORF">INT43_008056</name>
</gene>
<dbReference type="PANTHER" id="PTHR13326:SF21">
    <property type="entry name" value="PSEUDOURIDYLATE SYNTHASE PUS7L"/>
    <property type="match status" value="1"/>
</dbReference>
<keyword evidence="2" id="KW-0819">tRNA processing</keyword>
<dbReference type="GO" id="GO:0009982">
    <property type="term" value="F:pseudouridine synthase activity"/>
    <property type="evidence" value="ECO:0007669"/>
    <property type="project" value="InterPro"/>
</dbReference>
<dbReference type="PIRSF" id="PIRSF037016">
    <property type="entry name" value="Pseudouridin_synth_euk_prd"/>
    <property type="match status" value="1"/>
</dbReference>
<evidence type="ECO:0000256" key="2">
    <source>
        <dbReference type="ARBA" id="ARBA00022694"/>
    </source>
</evidence>
<dbReference type="NCBIfam" id="TIGR00094">
    <property type="entry name" value="tRNA_TruD_broad"/>
    <property type="match status" value="1"/>
</dbReference>
<sequence length="683" mass="76995">MSDPAVPFTASDIPEAKRLRTSNENNEHEEDAVLSEVLKSQDSAVSPPLVESTTSEPATETTTKTVEADKPVTEEQVGVIQYISPNLTGFTGIIKDRMTDFLVNEVDKDGHVVHLESTDIPKPQKSEKEKSNGSELDMPTDDELYSKMEEFMDSETTSKIKDMLSKPEDKKASVECPAQDDKQKRTDTHLFFKTYFKNKLVTTTVDGKIVVRWWRPSDKHDKRALKDEFEALGGDYLQFSMYKENIDTMEAVNILCKFCRMGPKSVGYAGTKDKRAITVQNVTAYHARAENLARAQEALNRKGIYVANFKYVKNALSLGDLSGNRFGIVLRDVAGASEDDIEKCLVSLKNKGFINYYGMQRFGTGSIPTHAVGRCVLNGDWKLAIDYILMPRSTDRSDWAKARRIWIDTHDAELALKYFPRQATLEISVLKQLKKNPTDFARAFGSIPRNMRLMYVHAYQSYVWNHAASERIRLYGADKVVVGDLVSLSNNLELDEAAQENEDTVSNCYACRKPLVKVVTEDNLDKYTIFDVVLPQPGTKILYPANEVMDVYKSIMTISNLENTDCLVPIEPCWLSLHSWTGKTQSIIELSVPISLNIITSRSFIRYDDPNKKLCRTDADILKGEAELNSSEGQYLALRLSLSLSTSQYATMALREIMKQQTSAGYHAGLKRTRNKDESDELK</sequence>
<name>A0A8H7PE39_MORIS</name>
<dbReference type="InterPro" id="IPR042214">
    <property type="entry name" value="TruD_catalytic"/>
</dbReference>
<dbReference type="GO" id="GO:0003723">
    <property type="term" value="F:RNA binding"/>
    <property type="evidence" value="ECO:0007669"/>
    <property type="project" value="InterPro"/>
</dbReference>
<dbReference type="EMBL" id="JAEPQZ010000019">
    <property type="protein sequence ID" value="KAG2171676.1"/>
    <property type="molecule type" value="Genomic_DNA"/>
</dbReference>
<feature type="compositionally biased region" description="Basic and acidic residues" evidence="4">
    <location>
        <begin position="116"/>
        <end position="132"/>
    </location>
</feature>
<dbReference type="PROSITE" id="PS01268">
    <property type="entry name" value="UPF0024"/>
    <property type="match status" value="1"/>
</dbReference>
<comment type="caution">
    <text evidence="6">The sequence shown here is derived from an EMBL/GenBank/DDBJ whole genome shotgun (WGS) entry which is preliminary data.</text>
</comment>
<reference evidence="6" key="1">
    <citation type="submission" date="2020-12" db="EMBL/GenBank/DDBJ databases">
        <title>Metabolic potential, ecology and presence of endohyphal bacteria is reflected in genomic diversity of Mucoromycotina.</title>
        <authorList>
            <person name="Muszewska A."/>
            <person name="Okrasinska A."/>
            <person name="Steczkiewicz K."/>
            <person name="Drgas O."/>
            <person name="Orlowska M."/>
            <person name="Perlinska-Lenart U."/>
            <person name="Aleksandrzak-Piekarczyk T."/>
            <person name="Szatraj K."/>
            <person name="Zielenkiewicz U."/>
            <person name="Pilsyk S."/>
            <person name="Malc E."/>
            <person name="Mieczkowski P."/>
            <person name="Kruszewska J.S."/>
            <person name="Biernat P."/>
            <person name="Pawlowska J."/>
        </authorList>
    </citation>
    <scope>NUCLEOTIDE SEQUENCE</scope>
    <source>
        <strain evidence="6">WA0000067209</strain>
    </source>
</reference>
<comment type="similarity">
    <text evidence="1">Belongs to the pseudouridine synthase TruD family.</text>
</comment>
<evidence type="ECO:0000256" key="1">
    <source>
        <dbReference type="ARBA" id="ARBA00007953"/>
    </source>
</evidence>
<feature type="compositionally biased region" description="Low complexity" evidence="4">
    <location>
        <begin position="50"/>
        <end position="65"/>
    </location>
</feature>
<feature type="region of interest" description="Disordered" evidence="4">
    <location>
        <begin position="1"/>
        <end position="70"/>
    </location>
</feature>
<evidence type="ECO:0000256" key="4">
    <source>
        <dbReference type="SAM" id="MobiDB-lite"/>
    </source>
</evidence>
<evidence type="ECO:0000313" key="6">
    <source>
        <dbReference type="EMBL" id="KAG2171676.1"/>
    </source>
</evidence>
<proteinExistence type="inferred from homology"/>
<evidence type="ECO:0000259" key="5">
    <source>
        <dbReference type="PROSITE" id="PS50984"/>
    </source>
</evidence>
<dbReference type="PROSITE" id="PS50984">
    <property type="entry name" value="TRUD"/>
    <property type="match status" value="1"/>
</dbReference>
<dbReference type="InterPro" id="IPR020103">
    <property type="entry name" value="PsdUridine_synth_cat_dom_sf"/>
</dbReference>
<dbReference type="Proteomes" id="UP000654370">
    <property type="component" value="Unassembled WGS sequence"/>
</dbReference>
<dbReference type="GO" id="GO:0008033">
    <property type="term" value="P:tRNA processing"/>
    <property type="evidence" value="ECO:0007669"/>
    <property type="project" value="UniProtKB-KW"/>
</dbReference>
<dbReference type="Pfam" id="PF01142">
    <property type="entry name" value="TruD"/>
    <property type="match status" value="1"/>
</dbReference>
<evidence type="ECO:0000313" key="7">
    <source>
        <dbReference type="Proteomes" id="UP000654370"/>
    </source>
</evidence>